<feature type="domain" description="Methyltransferase" evidence="3">
    <location>
        <begin position="13"/>
        <end position="130"/>
    </location>
</feature>
<feature type="non-terminal residue" evidence="4">
    <location>
        <position position="1"/>
    </location>
</feature>
<keyword evidence="4" id="KW-0489">Methyltransferase</keyword>
<dbReference type="InterPro" id="IPR025714">
    <property type="entry name" value="Methyltranfer_dom"/>
</dbReference>
<dbReference type="Proteomes" id="UP000320762">
    <property type="component" value="Unassembled WGS sequence"/>
</dbReference>
<dbReference type="AlphaFoldDB" id="A0A550C8W0"/>
<evidence type="ECO:0000256" key="2">
    <source>
        <dbReference type="SAM" id="MobiDB-lite"/>
    </source>
</evidence>
<feature type="region of interest" description="Disordered" evidence="2">
    <location>
        <begin position="128"/>
        <end position="157"/>
    </location>
</feature>
<dbReference type="CDD" id="cd02440">
    <property type="entry name" value="AdoMet_MTases"/>
    <property type="match status" value="1"/>
</dbReference>
<dbReference type="Gene3D" id="3.40.50.150">
    <property type="entry name" value="Vaccinia Virus protein VP39"/>
    <property type="match status" value="1"/>
</dbReference>
<dbReference type="SUPFAM" id="SSF53335">
    <property type="entry name" value="S-adenosyl-L-methionine-dependent methyltransferases"/>
    <property type="match status" value="1"/>
</dbReference>
<evidence type="ECO:0000259" key="3">
    <source>
        <dbReference type="Pfam" id="PF13847"/>
    </source>
</evidence>
<keyword evidence="5" id="KW-1185">Reference proteome</keyword>
<keyword evidence="1 4" id="KW-0808">Transferase</keyword>
<dbReference type="InterPro" id="IPR029063">
    <property type="entry name" value="SAM-dependent_MTases_sf"/>
</dbReference>
<dbReference type="Pfam" id="PF13847">
    <property type="entry name" value="Methyltransf_31"/>
    <property type="match status" value="1"/>
</dbReference>
<reference evidence="4 5" key="1">
    <citation type="journal article" date="2019" name="New Phytol.">
        <title>Comparative genomics reveals unique wood-decay strategies and fruiting body development in the Schizophyllaceae.</title>
        <authorList>
            <person name="Almasi E."/>
            <person name="Sahu N."/>
            <person name="Krizsan K."/>
            <person name="Balint B."/>
            <person name="Kovacs G.M."/>
            <person name="Kiss B."/>
            <person name="Cseklye J."/>
            <person name="Drula E."/>
            <person name="Henrissat B."/>
            <person name="Nagy I."/>
            <person name="Chovatia M."/>
            <person name="Adam C."/>
            <person name="LaButti K."/>
            <person name="Lipzen A."/>
            <person name="Riley R."/>
            <person name="Grigoriev I.V."/>
            <person name="Nagy L.G."/>
        </authorList>
    </citation>
    <scope>NUCLEOTIDE SEQUENCE [LARGE SCALE GENOMIC DNA]</scope>
    <source>
        <strain evidence="4 5">NL-1724</strain>
    </source>
</reference>
<accession>A0A550C8W0</accession>
<dbReference type="OrthoDB" id="3647at2759"/>
<evidence type="ECO:0000313" key="4">
    <source>
        <dbReference type="EMBL" id="TRM61229.1"/>
    </source>
</evidence>
<evidence type="ECO:0000256" key="1">
    <source>
        <dbReference type="ARBA" id="ARBA00022679"/>
    </source>
</evidence>
<protein>
    <submittedName>
        <fullName evidence="4">S-adenosyl-L-methionine-dependent methyltransferase</fullName>
    </submittedName>
</protein>
<dbReference type="GO" id="GO:0008168">
    <property type="term" value="F:methyltransferase activity"/>
    <property type="evidence" value="ECO:0007669"/>
    <property type="project" value="UniProtKB-KW"/>
</dbReference>
<gene>
    <name evidence="4" type="ORF">BD626DRAFT_405885</name>
</gene>
<organism evidence="4 5">
    <name type="scientific">Schizophyllum amplum</name>
    <dbReference type="NCBI Taxonomy" id="97359"/>
    <lineage>
        <taxon>Eukaryota</taxon>
        <taxon>Fungi</taxon>
        <taxon>Dikarya</taxon>
        <taxon>Basidiomycota</taxon>
        <taxon>Agaricomycotina</taxon>
        <taxon>Agaricomycetes</taxon>
        <taxon>Agaricomycetidae</taxon>
        <taxon>Agaricales</taxon>
        <taxon>Schizophyllaceae</taxon>
        <taxon>Schizophyllum</taxon>
    </lineage>
</organism>
<dbReference type="GO" id="GO:0032259">
    <property type="term" value="P:methylation"/>
    <property type="evidence" value="ECO:0007669"/>
    <property type="project" value="UniProtKB-KW"/>
</dbReference>
<dbReference type="EMBL" id="VDMD01000017">
    <property type="protein sequence ID" value="TRM61229.1"/>
    <property type="molecule type" value="Genomic_DNA"/>
</dbReference>
<proteinExistence type="predicted"/>
<name>A0A550C8W0_9AGAR</name>
<comment type="caution">
    <text evidence="4">The sequence shown here is derived from an EMBL/GenBank/DDBJ whole genome shotgun (WGS) entry which is preliminary data.</text>
</comment>
<evidence type="ECO:0000313" key="5">
    <source>
        <dbReference type="Proteomes" id="UP000320762"/>
    </source>
</evidence>
<dbReference type="STRING" id="97359.A0A550C8W0"/>
<dbReference type="PANTHER" id="PTHR43861:SF3">
    <property type="entry name" value="PUTATIVE (AFU_ORTHOLOGUE AFUA_2G14390)-RELATED"/>
    <property type="match status" value="1"/>
</dbReference>
<feature type="compositionally biased region" description="Basic residues" evidence="2">
    <location>
        <begin position="135"/>
        <end position="153"/>
    </location>
</feature>
<sequence length="222" mass="24565">AFAIIRAANLDVSSTEVLDYACGTGARCIPEIASLVKSIVGADISEGMLSEFDKNKAENMSFKLIDASTPLESQMNDRTFDLIICCMAYHHFDSPKEMTISLAKLLKPGGKLVVLDFQSGGHEAFAHHHTEQHGHAHSAHQHGHHHHDRHHSQQHVPVQPTIDPEVIEQARKSIVHKHGFGNSEMEEFMEIAGLRTFTFDTFPRIHVFNTDSVVFAATATAP</sequence>
<dbReference type="PANTHER" id="PTHR43861">
    <property type="entry name" value="TRANS-ACONITATE 2-METHYLTRANSFERASE-RELATED"/>
    <property type="match status" value="1"/>
</dbReference>